<organism evidence="1 2">
    <name type="scientific">Alloalcanivorax xenomutans</name>
    <dbReference type="NCBI Taxonomy" id="1094342"/>
    <lineage>
        <taxon>Bacteria</taxon>
        <taxon>Pseudomonadati</taxon>
        <taxon>Pseudomonadota</taxon>
        <taxon>Gammaproteobacteria</taxon>
        <taxon>Oceanospirillales</taxon>
        <taxon>Alcanivoracaceae</taxon>
        <taxon>Alloalcanivorax</taxon>
    </lineage>
</organism>
<dbReference type="EMBL" id="JAJVKT010000034">
    <property type="protein sequence ID" value="MCE7510929.1"/>
    <property type="molecule type" value="Genomic_DNA"/>
</dbReference>
<accession>A0A9Q3ZHG5</accession>
<protein>
    <submittedName>
        <fullName evidence="1">Uncharacterized protein</fullName>
    </submittedName>
</protein>
<gene>
    <name evidence="1" type="ORF">LZG35_20015</name>
</gene>
<evidence type="ECO:0000313" key="2">
    <source>
        <dbReference type="Proteomes" id="UP001107961"/>
    </source>
</evidence>
<dbReference type="KEGG" id="axe:P40_18820"/>
<proteinExistence type="predicted"/>
<dbReference type="Proteomes" id="UP001107961">
    <property type="component" value="Unassembled WGS sequence"/>
</dbReference>
<reference evidence="1" key="1">
    <citation type="submission" date="2022-01" db="EMBL/GenBank/DDBJ databases">
        <authorList>
            <person name="Karlyshev A.V."/>
            <person name="Jaspars M."/>
        </authorList>
    </citation>
    <scope>NUCLEOTIDE SEQUENCE</scope>
    <source>
        <strain evidence="1">AGSA3-2</strain>
    </source>
</reference>
<name>A0A9Q3ZHG5_9GAMM</name>
<keyword evidence="2" id="KW-1185">Reference proteome</keyword>
<dbReference type="AlphaFoldDB" id="A0A9Q3ZHG5"/>
<dbReference type="RefSeq" id="WP_080531573.1">
    <property type="nucleotide sequence ID" value="NZ_CP012331.1"/>
</dbReference>
<evidence type="ECO:0000313" key="1">
    <source>
        <dbReference type="EMBL" id="MCE7510929.1"/>
    </source>
</evidence>
<sequence length="101" mass="11555">MNKGTHTQEYFEPNIRDHTMQELERVAGGNGIGTQRRLCLIALARDSETLRRLKTEEPEAFSDMEKAVFGFREHAEALLEVANAACVRIELISDNDEKQRH</sequence>
<comment type="caution">
    <text evidence="1">The sequence shown here is derived from an EMBL/GenBank/DDBJ whole genome shotgun (WGS) entry which is preliminary data.</text>
</comment>